<dbReference type="RefSeq" id="XP_001210208.1">
    <property type="nucleotide sequence ID" value="XM_001210208.1"/>
</dbReference>
<dbReference type="Proteomes" id="UP000007963">
    <property type="component" value="Unassembled WGS sequence"/>
</dbReference>
<reference evidence="2" key="1">
    <citation type="submission" date="2005-09" db="EMBL/GenBank/DDBJ databases">
        <title>Annotation of the Aspergillus terreus NIH2624 genome.</title>
        <authorList>
            <person name="Birren B.W."/>
            <person name="Lander E.S."/>
            <person name="Galagan J.E."/>
            <person name="Nusbaum C."/>
            <person name="Devon K."/>
            <person name="Henn M."/>
            <person name="Ma L.-J."/>
            <person name="Jaffe D.B."/>
            <person name="Butler J."/>
            <person name="Alvarez P."/>
            <person name="Gnerre S."/>
            <person name="Grabherr M."/>
            <person name="Kleber M."/>
            <person name="Mauceli E.W."/>
            <person name="Brockman W."/>
            <person name="Rounsley S."/>
            <person name="Young S.K."/>
            <person name="LaButti K."/>
            <person name="Pushparaj V."/>
            <person name="DeCaprio D."/>
            <person name="Crawford M."/>
            <person name="Koehrsen M."/>
            <person name="Engels R."/>
            <person name="Montgomery P."/>
            <person name="Pearson M."/>
            <person name="Howarth C."/>
            <person name="Larson L."/>
            <person name="Luoma S."/>
            <person name="White J."/>
            <person name="Alvarado L."/>
            <person name="Kodira C.D."/>
            <person name="Zeng Q."/>
            <person name="Oleary S."/>
            <person name="Yandava C."/>
            <person name="Denning D.W."/>
            <person name="Nierman W.C."/>
            <person name="Milne T."/>
            <person name="Madden K."/>
        </authorList>
    </citation>
    <scope>NUCLEOTIDE SEQUENCE [LARGE SCALE GENOMIC DNA]</scope>
    <source>
        <strain evidence="2">NIH 2624 / FGSC A1156</strain>
    </source>
</reference>
<dbReference type="EMBL" id="CH476594">
    <property type="protein sequence ID" value="EAU38768.1"/>
    <property type="molecule type" value="Genomic_DNA"/>
</dbReference>
<proteinExistence type="predicted"/>
<gene>
    <name evidence="1" type="ORF">ATEG_00122</name>
</gene>
<accession>Q0D1R2</accession>
<dbReference type="GeneID" id="4354879"/>
<name>Q0D1R2_ASPTN</name>
<sequence length="145" mass="15915">MDHTGNTTDRITIQLRRPVREKEKSTLLLTIYPTEQALNHLFRNEVDQRPIRISTFQTATRHKNKGTARDVAAGSFLRATIADTIPSGCSLPCANRHAVGGQIPSTSTGATNADPCIKIREHMGLAQTQRGAPCEAVVGWGVWRL</sequence>
<organism evidence="1 2">
    <name type="scientific">Aspergillus terreus (strain NIH 2624 / FGSC A1156)</name>
    <dbReference type="NCBI Taxonomy" id="341663"/>
    <lineage>
        <taxon>Eukaryota</taxon>
        <taxon>Fungi</taxon>
        <taxon>Dikarya</taxon>
        <taxon>Ascomycota</taxon>
        <taxon>Pezizomycotina</taxon>
        <taxon>Eurotiomycetes</taxon>
        <taxon>Eurotiomycetidae</taxon>
        <taxon>Eurotiales</taxon>
        <taxon>Aspergillaceae</taxon>
        <taxon>Aspergillus</taxon>
        <taxon>Aspergillus subgen. Circumdati</taxon>
    </lineage>
</organism>
<protein>
    <submittedName>
        <fullName evidence="1">Uncharacterized protein</fullName>
    </submittedName>
</protein>
<dbReference type="HOGENOM" id="CLU_1786478_0_0_1"/>
<dbReference type="AlphaFoldDB" id="Q0D1R2"/>
<evidence type="ECO:0000313" key="1">
    <source>
        <dbReference type="EMBL" id="EAU38768.1"/>
    </source>
</evidence>
<evidence type="ECO:0000313" key="2">
    <source>
        <dbReference type="Proteomes" id="UP000007963"/>
    </source>
</evidence>
<dbReference type="VEuPathDB" id="FungiDB:ATEG_00122"/>